<dbReference type="InterPro" id="IPR002052">
    <property type="entry name" value="DNA_methylase_N6_adenine_CS"/>
</dbReference>
<comment type="caution">
    <text evidence="1">The sequence shown here is derived from an EMBL/GenBank/DDBJ whole genome shotgun (WGS) entry which is preliminary data.</text>
</comment>
<dbReference type="GO" id="GO:0003676">
    <property type="term" value="F:nucleic acid binding"/>
    <property type="evidence" value="ECO:0007669"/>
    <property type="project" value="InterPro"/>
</dbReference>
<dbReference type="Gene3D" id="3.40.50.150">
    <property type="entry name" value="Vaccinia Virus protein VP39"/>
    <property type="match status" value="1"/>
</dbReference>
<protein>
    <recommendedName>
        <fullName evidence="2">DNA methylase N-4/N-6 domain-containing protein</fullName>
    </recommendedName>
</protein>
<name>X0ZC82_9ZZZZ</name>
<evidence type="ECO:0000313" key="1">
    <source>
        <dbReference type="EMBL" id="GAG67220.1"/>
    </source>
</evidence>
<feature type="non-terminal residue" evidence="1">
    <location>
        <position position="117"/>
    </location>
</feature>
<dbReference type="GO" id="GO:0008168">
    <property type="term" value="F:methyltransferase activity"/>
    <property type="evidence" value="ECO:0007669"/>
    <property type="project" value="InterPro"/>
</dbReference>
<reference evidence="1" key="1">
    <citation type="journal article" date="2014" name="Front. Microbiol.">
        <title>High frequency of phylogenetically diverse reductive dehalogenase-homologous genes in deep subseafloor sedimentary metagenomes.</title>
        <authorList>
            <person name="Kawai M."/>
            <person name="Futagami T."/>
            <person name="Toyoda A."/>
            <person name="Takaki Y."/>
            <person name="Nishi S."/>
            <person name="Hori S."/>
            <person name="Arai W."/>
            <person name="Tsubouchi T."/>
            <person name="Morono Y."/>
            <person name="Uchiyama I."/>
            <person name="Ito T."/>
            <person name="Fujiyama A."/>
            <person name="Inagaki F."/>
            <person name="Takami H."/>
        </authorList>
    </citation>
    <scope>NUCLEOTIDE SEQUENCE</scope>
    <source>
        <strain evidence="1">Expedition CK06-06</strain>
    </source>
</reference>
<dbReference type="PROSITE" id="PS00092">
    <property type="entry name" value="N6_MTASE"/>
    <property type="match status" value="1"/>
</dbReference>
<accession>X0ZC82</accession>
<dbReference type="InterPro" id="IPR029063">
    <property type="entry name" value="SAM-dependent_MTases_sf"/>
</dbReference>
<dbReference type="SUPFAM" id="SSF53335">
    <property type="entry name" value="S-adenosyl-L-methionine-dependent methyltransferases"/>
    <property type="match status" value="1"/>
</dbReference>
<evidence type="ECO:0008006" key="2">
    <source>
        <dbReference type="Google" id="ProtNLM"/>
    </source>
</evidence>
<dbReference type="AlphaFoldDB" id="X0ZC82"/>
<organism evidence="1">
    <name type="scientific">marine sediment metagenome</name>
    <dbReference type="NCBI Taxonomy" id="412755"/>
    <lineage>
        <taxon>unclassified sequences</taxon>
        <taxon>metagenomes</taxon>
        <taxon>ecological metagenomes</taxon>
    </lineage>
</organism>
<dbReference type="GO" id="GO:0032259">
    <property type="term" value="P:methylation"/>
    <property type="evidence" value="ECO:0007669"/>
    <property type="project" value="InterPro"/>
</dbReference>
<proteinExistence type="predicted"/>
<gene>
    <name evidence="1" type="ORF">S01H4_15157</name>
</gene>
<dbReference type="EMBL" id="BART01006638">
    <property type="protein sequence ID" value="GAG67220.1"/>
    <property type="molecule type" value="Genomic_DNA"/>
</dbReference>
<sequence>MLELNRLYNLDCMEGMRDFPDNYFDVIITDPPYGVNKADWDSDFIIDWIPEAIRISKRMLVMPGCWALPTYLKEIEGHYRDLIILHSRNGMTHSAISFGNFIPVVASGEWKHESRPH</sequence>